<dbReference type="GO" id="GO:0016787">
    <property type="term" value="F:hydrolase activity"/>
    <property type="evidence" value="ECO:0007669"/>
    <property type="project" value="UniProtKB-KW"/>
</dbReference>
<dbReference type="Pfam" id="PF00225">
    <property type="entry name" value="Kinesin"/>
    <property type="match status" value="1"/>
</dbReference>
<dbReference type="OrthoDB" id="3176171at2759"/>
<feature type="binding site" evidence="1">
    <location>
        <begin position="54"/>
        <end position="61"/>
    </location>
    <ligand>
        <name>ATP</name>
        <dbReference type="ChEBI" id="CHEBI:30616"/>
    </ligand>
</feature>
<dbReference type="PANTHER" id="PTHR47117">
    <property type="entry name" value="STAR-RELATED LIPID TRANSFER PROTEIN 9"/>
    <property type="match status" value="1"/>
</dbReference>
<evidence type="ECO:0000256" key="1">
    <source>
        <dbReference type="PROSITE-ProRule" id="PRU00283"/>
    </source>
</evidence>
<comment type="caution">
    <text evidence="3">The sequence shown here is derived from an EMBL/GenBank/DDBJ whole genome shotgun (WGS) entry which is preliminary data.</text>
</comment>
<keyword evidence="4" id="KW-1185">Reference proteome</keyword>
<sequence length="68" mass="7162">QSSWERSFFFDHCLWSVGAADAHYCGQAAAYVRLGAAIVDSALQGYNCSLLAYGQTGSGKTHTMLGGG</sequence>
<dbReference type="InterPro" id="IPR001752">
    <property type="entry name" value="Kinesin_motor_dom"/>
</dbReference>
<dbReference type="InterPro" id="IPR027417">
    <property type="entry name" value="P-loop_NTPase"/>
</dbReference>
<dbReference type="InterPro" id="IPR036961">
    <property type="entry name" value="Kinesin_motor_dom_sf"/>
</dbReference>
<feature type="non-terminal residue" evidence="3">
    <location>
        <position position="1"/>
    </location>
</feature>
<organism evidence="3 4">
    <name type="scientific">Tribonema minus</name>
    <dbReference type="NCBI Taxonomy" id="303371"/>
    <lineage>
        <taxon>Eukaryota</taxon>
        <taxon>Sar</taxon>
        <taxon>Stramenopiles</taxon>
        <taxon>Ochrophyta</taxon>
        <taxon>PX clade</taxon>
        <taxon>Xanthophyceae</taxon>
        <taxon>Tribonematales</taxon>
        <taxon>Tribonemataceae</taxon>
        <taxon>Tribonema</taxon>
    </lineage>
</organism>
<dbReference type="GO" id="GO:0008017">
    <property type="term" value="F:microtubule binding"/>
    <property type="evidence" value="ECO:0007669"/>
    <property type="project" value="InterPro"/>
</dbReference>
<dbReference type="PROSITE" id="PS50067">
    <property type="entry name" value="KINESIN_MOTOR_2"/>
    <property type="match status" value="1"/>
</dbReference>
<reference evidence="3" key="1">
    <citation type="submission" date="2021-02" db="EMBL/GenBank/DDBJ databases">
        <title>First Annotated Genome of the Yellow-green Alga Tribonema minus.</title>
        <authorList>
            <person name="Mahan K.M."/>
        </authorList>
    </citation>
    <scope>NUCLEOTIDE SEQUENCE</scope>
    <source>
        <strain evidence="3">UTEX B ZZ1240</strain>
    </source>
</reference>
<comment type="similarity">
    <text evidence="1">Belongs to the TRAFAC class myosin-kinesin ATPase superfamily. Kinesin family.</text>
</comment>
<dbReference type="EMBL" id="JAFCMP010000148">
    <property type="protein sequence ID" value="KAG5184840.1"/>
    <property type="molecule type" value="Genomic_DNA"/>
</dbReference>
<evidence type="ECO:0000259" key="2">
    <source>
        <dbReference type="PROSITE" id="PS50067"/>
    </source>
</evidence>
<accession>A0A836CFR0</accession>
<feature type="domain" description="Kinesin motor" evidence="2">
    <location>
        <begin position="1"/>
        <end position="68"/>
    </location>
</feature>
<keyword evidence="3" id="KW-0378">Hydrolase</keyword>
<keyword evidence="1" id="KW-0067">ATP-binding</keyword>
<dbReference type="SUPFAM" id="SSF52540">
    <property type="entry name" value="P-loop containing nucleoside triphosphate hydrolases"/>
    <property type="match status" value="1"/>
</dbReference>
<dbReference type="Gene3D" id="3.40.850.10">
    <property type="entry name" value="Kinesin motor domain"/>
    <property type="match status" value="1"/>
</dbReference>
<dbReference type="GO" id="GO:0005524">
    <property type="term" value="F:ATP binding"/>
    <property type="evidence" value="ECO:0007669"/>
    <property type="project" value="UniProtKB-UniRule"/>
</dbReference>
<dbReference type="GO" id="GO:0007018">
    <property type="term" value="P:microtubule-based movement"/>
    <property type="evidence" value="ECO:0007669"/>
    <property type="project" value="InterPro"/>
</dbReference>
<dbReference type="AlphaFoldDB" id="A0A836CFR0"/>
<dbReference type="Proteomes" id="UP000664859">
    <property type="component" value="Unassembled WGS sequence"/>
</dbReference>
<evidence type="ECO:0000313" key="3">
    <source>
        <dbReference type="EMBL" id="KAG5184840.1"/>
    </source>
</evidence>
<name>A0A836CFR0_9STRA</name>
<gene>
    <name evidence="3" type="ORF">JKP88DRAFT_145871</name>
</gene>
<keyword evidence="1" id="KW-0547">Nucleotide-binding</keyword>
<evidence type="ECO:0000313" key="4">
    <source>
        <dbReference type="Proteomes" id="UP000664859"/>
    </source>
</evidence>
<feature type="non-terminal residue" evidence="3">
    <location>
        <position position="68"/>
    </location>
</feature>
<keyword evidence="1" id="KW-0505">Motor protein</keyword>
<dbReference type="GO" id="GO:0003777">
    <property type="term" value="F:microtubule motor activity"/>
    <property type="evidence" value="ECO:0007669"/>
    <property type="project" value="InterPro"/>
</dbReference>
<protein>
    <submittedName>
        <fullName evidence="3">P-loop containing nucleoside triphosphate hydrolase protein</fullName>
    </submittedName>
</protein>
<proteinExistence type="inferred from homology"/>